<dbReference type="InterPro" id="IPR013078">
    <property type="entry name" value="His_Pase_superF_clade-1"/>
</dbReference>
<dbReference type="CDD" id="cd07067">
    <property type="entry name" value="HP_PGM_like"/>
    <property type="match status" value="1"/>
</dbReference>
<dbReference type="OrthoDB" id="10261749at2759"/>
<sequence length="506" mass="54552">MASAANGNPAPSIAAAAAAAAAAASDALSEPILTPPASVGATTAAAILEAIPGGDSSSSGPPSSASTTAVFPSSVAAALELEEMQQMSSSDGKVEQLRVELSDLRSLLIAQARLVQTQQRHIQQLETAVNRAVEQSTHSAAAAAVAAVEAAAAEASGAAALASADTAAAADGSMDVAPGTAAGRGGSGIQRRSSMLEGIIAEEERSKRMLQSAELQDRRGTGLFDARYHSTSWGATPRDMRVLPKRIFLVRHAESEGNVDNTAYSYLPDPRVPLTARGWQQAMQAGDRLRAELDTVNCGKPYNLFFYTSPYLRSRQTYEGLAQAFQPEQVKGVQEEVQLREQDFGNFQDTEGKKREKAERLRFGRFFYRFPNGESGADVYDRMTIFEDHLVRDINAGRFADNSSLVLVTHGLALRVFLMRWFHWTVDQFMSVFNPPNAEPLVLERVPSDVEARQGGPVAWIHTKALYRLSDGSREIIKGCTEDMCQTSWAPRQINPLDPADSLLLP</sequence>
<dbReference type="SUPFAM" id="SSF53254">
    <property type="entry name" value="Phosphoglycerate mutase-like"/>
    <property type="match status" value="1"/>
</dbReference>
<dbReference type="Gene3D" id="3.40.50.1240">
    <property type="entry name" value="Phosphoglycerate mutase-like"/>
    <property type="match status" value="1"/>
</dbReference>
<evidence type="ECO:0000256" key="2">
    <source>
        <dbReference type="PIRSR" id="PIRSR613078-2"/>
    </source>
</evidence>
<dbReference type="AlphaFoldDB" id="A0A9D4YVF1"/>
<feature type="active site" description="Proton donor/acceptor" evidence="1">
    <location>
        <position position="341"/>
    </location>
</feature>
<feature type="active site" description="Tele-phosphohistidine intermediate" evidence="1">
    <location>
        <position position="252"/>
    </location>
</feature>
<dbReference type="InterPro" id="IPR029033">
    <property type="entry name" value="His_PPase_superfam"/>
</dbReference>
<feature type="binding site" evidence="2">
    <location>
        <position position="313"/>
    </location>
    <ligand>
        <name>substrate</name>
    </ligand>
</feature>
<keyword evidence="4" id="KW-1185">Reference proteome</keyword>
<name>A0A9D4YVF1_CHLVU</name>
<proteinExistence type="predicted"/>
<evidence type="ECO:0008006" key="5">
    <source>
        <dbReference type="Google" id="ProtNLM"/>
    </source>
</evidence>
<dbReference type="InterPro" id="IPR052765">
    <property type="entry name" value="PGM-Related"/>
</dbReference>
<gene>
    <name evidence="3" type="ORF">D9Q98_007268</name>
</gene>
<evidence type="ECO:0000313" key="3">
    <source>
        <dbReference type="EMBL" id="KAI3428441.1"/>
    </source>
</evidence>
<dbReference type="PANTHER" id="PTHR46192">
    <property type="entry name" value="BROAD-RANGE ACID PHOSPHATASE DET1"/>
    <property type="match status" value="1"/>
</dbReference>
<dbReference type="SMART" id="SM00855">
    <property type="entry name" value="PGAM"/>
    <property type="match status" value="1"/>
</dbReference>
<dbReference type="Proteomes" id="UP001055712">
    <property type="component" value="Unassembled WGS sequence"/>
</dbReference>
<dbReference type="EMBL" id="SIDB01000009">
    <property type="protein sequence ID" value="KAI3428441.1"/>
    <property type="molecule type" value="Genomic_DNA"/>
</dbReference>
<dbReference type="Pfam" id="PF00300">
    <property type="entry name" value="His_Phos_1"/>
    <property type="match status" value="1"/>
</dbReference>
<comment type="caution">
    <text evidence="3">The sequence shown here is derived from an EMBL/GenBank/DDBJ whole genome shotgun (WGS) entry which is preliminary data.</text>
</comment>
<reference evidence="3" key="2">
    <citation type="submission" date="2020-11" db="EMBL/GenBank/DDBJ databases">
        <authorList>
            <person name="Cecchin M."/>
            <person name="Marcolungo L."/>
            <person name="Rossato M."/>
            <person name="Girolomoni L."/>
            <person name="Cosentino E."/>
            <person name="Cuine S."/>
            <person name="Li-Beisson Y."/>
            <person name="Delledonne M."/>
            <person name="Ballottari M."/>
        </authorList>
    </citation>
    <scope>NUCLEOTIDE SEQUENCE</scope>
    <source>
        <strain evidence="3">211/11P</strain>
        <tissue evidence="3">Whole cell</tissue>
    </source>
</reference>
<reference evidence="3" key="1">
    <citation type="journal article" date="2019" name="Plant J.">
        <title>Chlorella vulgaris genome assembly and annotation reveals the molecular basis for metabolic acclimation to high light conditions.</title>
        <authorList>
            <person name="Cecchin M."/>
            <person name="Marcolungo L."/>
            <person name="Rossato M."/>
            <person name="Girolomoni L."/>
            <person name="Cosentino E."/>
            <person name="Cuine S."/>
            <person name="Li-Beisson Y."/>
            <person name="Delledonne M."/>
            <person name="Ballottari M."/>
        </authorList>
    </citation>
    <scope>NUCLEOTIDE SEQUENCE</scope>
    <source>
        <strain evidence="3">211/11P</strain>
    </source>
</reference>
<protein>
    <recommendedName>
        <fullName evidence="5">Phosphoglycerate mutase-like protein</fullName>
    </recommendedName>
</protein>
<evidence type="ECO:0000256" key="1">
    <source>
        <dbReference type="PIRSR" id="PIRSR613078-1"/>
    </source>
</evidence>
<feature type="binding site" evidence="2">
    <location>
        <begin position="251"/>
        <end position="258"/>
    </location>
    <ligand>
        <name>substrate</name>
    </ligand>
</feature>
<accession>A0A9D4YVF1</accession>
<organism evidence="3 4">
    <name type="scientific">Chlorella vulgaris</name>
    <name type="common">Green alga</name>
    <dbReference type="NCBI Taxonomy" id="3077"/>
    <lineage>
        <taxon>Eukaryota</taxon>
        <taxon>Viridiplantae</taxon>
        <taxon>Chlorophyta</taxon>
        <taxon>core chlorophytes</taxon>
        <taxon>Trebouxiophyceae</taxon>
        <taxon>Chlorellales</taxon>
        <taxon>Chlorellaceae</taxon>
        <taxon>Chlorella clade</taxon>
        <taxon>Chlorella</taxon>
    </lineage>
</organism>
<evidence type="ECO:0000313" key="4">
    <source>
        <dbReference type="Proteomes" id="UP001055712"/>
    </source>
</evidence>